<evidence type="ECO:0000313" key="2">
    <source>
        <dbReference type="EMBL" id="GCL64603.1"/>
    </source>
</evidence>
<evidence type="ECO:0000313" key="3">
    <source>
        <dbReference type="Proteomes" id="UP000301751"/>
    </source>
</evidence>
<dbReference type="GO" id="GO:0015979">
    <property type="term" value="P:photosynthesis"/>
    <property type="evidence" value="ECO:0007669"/>
    <property type="project" value="InterPro"/>
</dbReference>
<dbReference type="Pfam" id="PF02830">
    <property type="entry name" value="V4R"/>
    <property type="match status" value="1"/>
</dbReference>
<dbReference type="Gene3D" id="3.30.1380.20">
    <property type="entry name" value="Trafficking protein particle complex subunit 3"/>
    <property type="match status" value="1"/>
</dbReference>
<keyword evidence="3" id="KW-1185">Reference proteome</keyword>
<dbReference type="RefSeq" id="WP_137734329.1">
    <property type="nucleotide sequence ID" value="NZ_BJCL01000010.1"/>
</dbReference>
<dbReference type="EMBL" id="BJCL01000010">
    <property type="protein sequence ID" value="GCL64603.1"/>
    <property type="molecule type" value="Genomic_DNA"/>
</dbReference>
<proteinExistence type="predicted"/>
<organism evidence="2 3">
    <name type="scientific">Pseudaquabacterium pictum</name>
    <dbReference type="NCBI Taxonomy" id="2315236"/>
    <lineage>
        <taxon>Bacteria</taxon>
        <taxon>Pseudomonadati</taxon>
        <taxon>Pseudomonadota</taxon>
        <taxon>Betaproteobacteria</taxon>
        <taxon>Burkholderiales</taxon>
        <taxon>Sphaerotilaceae</taxon>
        <taxon>Pseudaquabacterium</taxon>
    </lineage>
</organism>
<dbReference type="OrthoDB" id="2080515at2"/>
<dbReference type="Proteomes" id="UP000301751">
    <property type="component" value="Unassembled WGS sequence"/>
</dbReference>
<gene>
    <name evidence="2" type="ORF">AQPW35_36840</name>
</gene>
<dbReference type="PANTHER" id="PTHR35090:SF1">
    <property type="entry name" value="SLR0144 PROTEIN"/>
    <property type="match status" value="1"/>
</dbReference>
<comment type="caution">
    <text evidence="2">The sequence shown here is derived from an EMBL/GenBank/DDBJ whole genome shotgun (WGS) entry which is preliminary data.</text>
</comment>
<dbReference type="AlphaFoldDB" id="A0A480AT84"/>
<dbReference type="InterPro" id="IPR004096">
    <property type="entry name" value="V4R"/>
</dbReference>
<accession>A0A480AT84</accession>
<sequence>MTAATAGRIGPNAITRVAEVLPALLGEAGTRALFDAAGLGGHLRQPPEGMVDEAEVAQLHRVLRQQLGPAVAGQVARSAGMRTANYLLARRIPRPVQWLLKCLPAVLAARLLLQAISRHAWTFAGSGRFQARAGRPCVLTIHDNPLCRGVASNRPACDFYCATFERLFQVLVHPAVQVVETHCEARGDPVCRFELRW</sequence>
<reference evidence="3" key="1">
    <citation type="submission" date="2019-03" db="EMBL/GenBank/DDBJ databases">
        <title>Aquabacterium pictum sp.nov., the first bacteriochlorophyll a-containing freshwater bacterium in the genus Aquabacterium of the class Betaproteobacteria.</title>
        <authorList>
            <person name="Hirose S."/>
            <person name="Tank M."/>
            <person name="Hara E."/>
            <person name="Tamaki H."/>
            <person name="Takaichi S."/>
            <person name="Haruta S."/>
            <person name="Hanada S."/>
        </authorList>
    </citation>
    <scope>NUCLEOTIDE SEQUENCE [LARGE SCALE GENOMIC DNA]</scope>
    <source>
        <strain evidence="3">W35</strain>
    </source>
</reference>
<dbReference type="PANTHER" id="PTHR35090">
    <property type="entry name" value="DNA-DIRECTED RNA POLYMERASE SUBUNIT I"/>
    <property type="match status" value="1"/>
</dbReference>
<feature type="domain" description="4-vinyl reductase 4VR" evidence="1">
    <location>
        <begin position="136"/>
        <end position="197"/>
    </location>
</feature>
<dbReference type="GO" id="GO:0030494">
    <property type="term" value="P:bacteriochlorophyll biosynthetic process"/>
    <property type="evidence" value="ECO:0007669"/>
    <property type="project" value="InterPro"/>
</dbReference>
<dbReference type="NCBIfam" id="TIGR02019">
    <property type="entry name" value="BchJ"/>
    <property type="match status" value="1"/>
</dbReference>
<dbReference type="InterPro" id="IPR010249">
    <property type="entry name" value="BchJ"/>
</dbReference>
<dbReference type="SMART" id="SM00989">
    <property type="entry name" value="V4R"/>
    <property type="match status" value="1"/>
</dbReference>
<dbReference type="SUPFAM" id="SSF111126">
    <property type="entry name" value="Ligand-binding domain in the NO signalling and Golgi transport"/>
    <property type="match status" value="1"/>
</dbReference>
<evidence type="ECO:0000259" key="1">
    <source>
        <dbReference type="SMART" id="SM00989"/>
    </source>
</evidence>
<protein>
    <submittedName>
        <fullName evidence="2">Bacteriochlorophyll 4-vinyl reductase</fullName>
    </submittedName>
</protein>
<name>A0A480AT84_9BURK</name>
<dbReference type="InterPro" id="IPR024096">
    <property type="entry name" value="NO_sig/Golgi_transp_ligand-bd"/>
</dbReference>